<feature type="compositionally biased region" description="Low complexity" evidence="1">
    <location>
        <begin position="1"/>
        <end position="17"/>
    </location>
</feature>
<accession>A0A271IWI2</accession>
<evidence type="ECO:0000313" key="3">
    <source>
        <dbReference type="Proteomes" id="UP000216339"/>
    </source>
</evidence>
<gene>
    <name evidence="2" type="ORF">BSZ37_00720</name>
</gene>
<feature type="region of interest" description="Disordered" evidence="1">
    <location>
        <begin position="609"/>
        <end position="647"/>
    </location>
</feature>
<proteinExistence type="predicted"/>
<evidence type="ECO:0000256" key="1">
    <source>
        <dbReference type="SAM" id="MobiDB-lite"/>
    </source>
</evidence>
<keyword evidence="3" id="KW-1185">Reference proteome</keyword>
<sequence length="647" mass="70437">MDTPTDTNTPTAPIAPDGLTDDDRVEHDRLVADIKAADRDTLPAMVRVGVAILALMAFRSLRPRHERARPWARVAEEDLEMSESRSYQLKDLAVVDRALREAGVEPVTVVSHAVALSPLRDDPDRIAEAARLGRAMAEAEATAPAARHFAAARFRVLNMEEPGEQVEGDVALTHNDESERDPWPWGALARDRFTKVPRVDRDAVVEALTLASLSEDVTPELVGEAAEVVRAERVEDGGRGGRPVVVGVAVGIVEVSRRRLLFDDHPELIEDIEILEDEGLDARADDAVVDEPYVPEGPTDRPPLLVVVPVGLCPDALLDAHNAHAAVVGRAEVVVELGELHEYGGPVERVGDELVLDVDAVRRAARAAGIRKTFNNTGKLVGWAMYSTNGSTGCTHRCGRRFCYASDLALKFYPQAFVPTLHPARLDAFDHTPVPDPDRSPEWAREWFRSVFYGSMTDIMNGVFPDWWIQAVIDEIAAHPEWHVFVLTKLAGRLGDFVWPPNVMVGVTVTTQSEVRAAAAGLAAVRGGGGKWVSVEPYLGPIDPAPLLDAEATFFAVGGQSATRWDGERQPDPAWVRDLVGAVWARGGHVYIKDNTDFRGHIPFPGTVPFDAPPPFAAVEPDPEPDRAALDRAPVRPKGPRSAGRPA</sequence>
<dbReference type="Pfam" id="PF07505">
    <property type="entry name" value="DUF5131"/>
    <property type="match status" value="1"/>
</dbReference>
<feature type="compositionally biased region" description="Basic and acidic residues" evidence="1">
    <location>
        <begin position="624"/>
        <end position="634"/>
    </location>
</feature>
<dbReference type="InterPro" id="IPR011101">
    <property type="entry name" value="DUF5131"/>
</dbReference>
<dbReference type="Proteomes" id="UP000216339">
    <property type="component" value="Unassembled WGS sequence"/>
</dbReference>
<dbReference type="AlphaFoldDB" id="A0A271IWI2"/>
<dbReference type="EMBL" id="MQWD01000001">
    <property type="protein sequence ID" value="PAP75075.1"/>
    <property type="molecule type" value="Genomic_DNA"/>
</dbReference>
<dbReference type="RefSeq" id="WP_095508702.1">
    <property type="nucleotide sequence ID" value="NZ_MQWD01000001.1"/>
</dbReference>
<reference evidence="2 3" key="1">
    <citation type="submission" date="2016-11" db="EMBL/GenBank/DDBJ databases">
        <title>Study of marine rhodopsin-containing bacteria.</title>
        <authorList>
            <person name="Yoshizawa S."/>
            <person name="Kumagai Y."/>
            <person name="Kogure K."/>
        </authorList>
    </citation>
    <scope>NUCLEOTIDE SEQUENCE [LARGE SCALE GENOMIC DNA]</scope>
    <source>
        <strain evidence="2 3">SAORIC-28</strain>
    </source>
</reference>
<feature type="region of interest" description="Disordered" evidence="1">
    <location>
        <begin position="1"/>
        <end position="22"/>
    </location>
</feature>
<comment type="caution">
    <text evidence="2">The sequence shown here is derived from an EMBL/GenBank/DDBJ whole genome shotgun (WGS) entry which is preliminary data.</text>
</comment>
<evidence type="ECO:0000313" key="2">
    <source>
        <dbReference type="EMBL" id="PAP75075.1"/>
    </source>
</evidence>
<name>A0A271IWI2_9BACT</name>
<protein>
    <submittedName>
        <fullName evidence="2">Uncharacterized protein</fullName>
    </submittedName>
</protein>
<organism evidence="2 3">
    <name type="scientific">Rubrivirga marina</name>
    <dbReference type="NCBI Taxonomy" id="1196024"/>
    <lineage>
        <taxon>Bacteria</taxon>
        <taxon>Pseudomonadati</taxon>
        <taxon>Rhodothermota</taxon>
        <taxon>Rhodothermia</taxon>
        <taxon>Rhodothermales</taxon>
        <taxon>Rubricoccaceae</taxon>
        <taxon>Rubrivirga</taxon>
    </lineage>
</organism>